<dbReference type="Gene3D" id="1.20.1070.10">
    <property type="entry name" value="Rhodopsin 7-helix transmembrane proteins"/>
    <property type="match status" value="1"/>
</dbReference>
<accession>A0A4U5MKD6</accession>
<dbReference type="GO" id="GO:0016020">
    <property type="term" value="C:membrane"/>
    <property type="evidence" value="ECO:0007669"/>
    <property type="project" value="UniProtKB-SubCell"/>
</dbReference>
<dbReference type="Proteomes" id="UP000298663">
    <property type="component" value="Unassembled WGS sequence"/>
</dbReference>
<evidence type="ECO:0000256" key="5">
    <source>
        <dbReference type="SAM" id="Phobius"/>
    </source>
</evidence>
<keyword evidence="2 5" id="KW-0812">Transmembrane</keyword>
<dbReference type="PANTHER" id="PTHR22718:SF25">
    <property type="entry name" value="G-PROTEIN COUPLED RECEPTORS FAMILY 1 PROFILE DOMAIN-CONTAINING PROTEIN"/>
    <property type="match status" value="1"/>
</dbReference>
<dbReference type="EMBL" id="AZBU02000007">
    <property type="protein sequence ID" value="TKR69896.1"/>
    <property type="molecule type" value="Genomic_DNA"/>
</dbReference>
<sequence>MKNEYRVRLTTLLEGVKRRFKAYLGIGTLRNSAPLINNKKIYGEGFLLHGIAFFDTIAYNGQLYFSFLLTINRFSAFILPSVNVFLFTGKRIYASVAVVWGIIAVFVIGTNLGGCWKGFDSQSKSYTSKRQLKMEFLEFYLKHECVKEISQFLWFMKGWGSATSTYLPAIMLGMYILLIIYTRITSLKLFKNIQASTNMNSKRRKREFSILIQSFLICVVLEIQNFSFLLFPKINDPLHIITFIQNWIVQISYLMNPIVVFAFNSDLRATLYRTLGLGSKKANSVFVTRFTNPSEMNSKATSQN</sequence>
<feature type="transmembrane region" description="Helical" evidence="5">
    <location>
        <begin position="63"/>
        <end position="85"/>
    </location>
</feature>
<comment type="caution">
    <text evidence="7">The sequence shown here is derived from an EMBL/GenBank/DDBJ whole genome shotgun (WGS) entry which is preliminary data.</text>
</comment>
<organism evidence="7 8">
    <name type="scientific">Steinernema carpocapsae</name>
    <name type="common">Entomopathogenic nematode</name>
    <dbReference type="NCBI Taxonomy" id="34508"/>
    <lineage>
        <taxon>Eukaryota</taxon>
        <taxon>Metazoa</taxon>
        <taxon>Ecdysozoa</taxon>
        <taxon>Nematoda</taxon>
        <taxon>Chromadorea</taxon>
        <taxon>Rhabditida</taxon>
        <taxon>Tylenchina</taxon>
        <taxon>Panagrolaimomorpha</taxon>
        <taxon>Strongyloidoidea</taxon>
        <taxon>Steinernematidae</taxon>
        <taxon>Steinernema</taxon>
    </lineage>
</organism>
<evidence type="ECO:0000313" key="7">
    <source>
        <dbReference type="EMBL" id="TKR69896.1"/>
    </source>
</evidence>
<proteinExistence type="predicted"/>
<evidence type="ECO:0000256" key="2">
    <source>
        <dbReference type="ARBA" id="ARBA00022692"/>
    </source>
</evidence>
<keyword evidence="8" id="KW-1185">Reference proteome</keyword>
<comment type="subcellular location">
    <subcellularLocation>
        <location evidence="1">Membrane</location>
    </subcellularLocation>
</comment>
<protein>
    <recommendedName>
        <fullName evidence="6">G-protein coupled receptors family 1 profile domain-containing protein</fullName>
    </recommendedName>
</protein>
<evidence type="ECO:0000313" key="8">
    <source>
        <dbReference type="Proteomes" id="UP000298663"/>
    </source>
</evidence>
<feature type="transmembrane region" description="Helical" evidence="5">
    <location>
        <begin position="92"/>
        <end position="112"/>
    </location>
</feature>
<feature type="transmembrane region" description="Helical" evidence="5">
    <location>
        <begin position="243"/>
        <end position="263"/>
    </location>
</feature>
<dbReference type="PANTHER" id="PTHR22718">
    <property type="entry name" value="SERPENTINE RECEPTOR, CLASS X"/>
    <property type="match status" value="1"/>
</dbReference>
<evidence type="ECO:0000259" key="6">
    <source>
        <dbReference type="PROSITE" id="PS50262"/>
    </source>
</evidence>
<reference evidence="7 8" key="2">
    <citation type="journal article" date="2019" name="G3 (Bethesda)">
        <title>Hybrid Assembly of the Genome of the Entomopathogenic Nematode Steinernema carpocapsae Identifies the X-Chromosome.</title>
        <authorList>
            <person name="Serra L."/>
            <person name="Macchietto M."/>
            <person name="Macias-Munoz A."/>
            <person name="McGill C.J."/>
            <person name="Rodriguez I.M."/>
            <person name="Rodriguez B."/>
            <person name="Murad R."/>
            <person name="Mortazavi A."/>
        </authorList>
    </citation>
    <scope>NUCLEOTIDE SEQUENCE [LARGE SCALE GENOMIC DNA]</scope>
    <source>
        <strain evidence="7 8">ALL</strain>
    </source>
</reference>
<dbReference type="AlphaFoldDB" id="A0A4U5MKD6"/>
<dbReference type="InterPro" id="IPR017452">
    <property type="entry name" value="GPCR_Rhodpsn_7TM"/>
</dbReference>
<evidence type="ECO:0000256" key="4">
    <source>
        <dbReference type="ARBA" id="ARBA00023136"/>
    </source>
</evidence>
<dbReference type="Pfam" id="PF03383">
    <property type="entry name" value="Serpentine_r_xa"/>
    <property type="match status" value="1"/>
</dbReference>
<gene>
    <name evidence="7" type="ORF">L596_021988</name>
</gene>
<dbReference type="InterPro" id="IPR005047">
    <property type="entry name" value="7TM_GPCR_serpentine_rcpt_Srxa"/>
</dbReference>
<dbReference type="SUPFAM" id="SSF81321">
    <property type="entry name" value="Family A G protein-coupled receptor-like"/>
    <property type="match status" value="1"/>
</dbReference>
<feature type="transmembrane region" description="Helical" evidence="5">
    <location>
        <begin position="208"/>
        <end position="231"/>
    </location>
</feature>
<keyword evidence="4 5" id="KW-0472">Membrane</keyword>
<dbReference type="OrthoDB" id="5868068at2759"/>
<reference evidence="7 8" key="1">
    <citation type="journal article" date="2015" name="Genome Biol.">
        <title>Comparative genomics of Steinernema reveals deeply conserved gene regulatory networks.</title>
        <authorList>
            <person name="Dillman A.R."/>
            <person name="Macchietto M."/>
            <person name="Porter C.F."/>
            <person name="Rogers A."/>
            <person name="Williams B."/>
            <person name="Antoshechkin I."/>
            <person name="Lee M.M."/>
            <person name="Goodwin Z."/>
            <person name="Lu X."/>
            <person name="Lewis E.E."/>
            <person name="Goodrich-Blair H."/>
            <person name="Stock S.P."/>
            <person name="Adams B.J."/>
            <person name="Sternberg P.W."/>
            <person name="Mortazavi A."/>
        </authorList>
    </citation>
    <scope>NUCLEOTIDE SEQUENCE [LARGE SCALE GENOMIC DNA]</scope>
    <source>
        <strain evidence="7 8">ALL</strain>
    </source>
</reference>
<feature type="domain" description="G-protein coupled receptors family 1 profile" evidence="6">
    <location>
        <begin position="51"/>
        <end position="260"/>
    </location>
</feature>
<name>A0A4U5MKD6_STECR</name>
<feature type="transmembrane region" description="Helical" evidence="5">
    <location>
        <begin position="166"/>
        <end position="187"/>
    </location>
</feature>
<evidence type="ECO:0000256" key="3">
    <source>
        <dbReference type="ARBA" id="ARBA00022989"/>
    </source>
</evidence>
<keyword evidence="3 5" id="KW-1133">Transmembrane helix</keyword>
<dbReference type="PROSITE" id="PS50262">
    <property type="entry name" value="G_PROTEIN_RECEP_F1_2"/>
    <property type="match status" value="1"/>
</dbReference>
<evidence type="ECO:0000256" key="1">
    <source>
        <dbReference type="ARBA" id="ARBA00004370"/>
    </source>
</evidence>